<dbReference type="RefSeq" id="WP_181376221.1">
    <property type="nucleotide sequence ID" value="NZ_BDOQ01000007.1"/>
</dbReference>
<protein>
    <submittedName>
        <fullName evidence="2">Peptide chain release factor 1</fullName>
    </submittedName>
</protein>
<keyword evidence="3" id="KW-1185">Reference proteome</keyword>
<dbReference type="SUPFAM" id="SSF75620">
    <property type="entry name" value="Release factor"/>
    <property type="match status" value="1"/>
</dbReference>
<evidence type="ECO:0000313" key="2">
    <source>
        <dbReference type="EMBL" id="GBG14316.1"/>
    </source>
</evidence>
<organism evidence="2 3">
    <name type="scientific">Novimethylophilus kurashikiensis</name>
    <dbReference type="NCBI Taxonomy" id="1825523"/>
    <lineage>
        <taxon>Bacteria</taxon>
        <taxon>Pseudomonadati</taxon>
        <taxon>Pseudomonadota</taxon>
        <taxon>Betaproteobacteria</taxon>
        <taxon>Nitrosomonadales</taxon>
        <taxon>Methylophilaceae</taxon>
        <taxon>Novimethylophilus</taxon>
    </lineage>
</organism>
<reference evidence="2 3" key="1">
    <citation type="journal article" date="2018" name="Environ. Microbiol.">
        <title>Isolation and genomic characterization of Novimethylophilus kurashikiensis gen. nov. sp. nov., a new lanthanide-dependent methylotrophic species of Methylophilaceae.</title>
        <authorList>
            <person name="Lv H."/>
            <person name="Sahin N."/>
            <person name="Tani A."/>
        </authorList>
    </citation>
    <scope>NUCLEOTIDE SEQUENCE [LARGE SCALE GENOMIC DNA]</scope>
    <source>
        <strain evidence="2 3">La2-4</strain>
    </source>
</reference>
<comment type="caution">
    <text evidence="2">The sequence shown here is derived from an EMBL/GenBank/DDBJ whole genome shotgun (WGS) entry which is preliminary data.</text>
</comment>
<dbReference type="Gene3D" id="3.30.70.1660">
    <property type="match status" value="1"/>
</dbReference>
<dbReference type="AlphaFoldDB" id="A0A2R5F7X3"/>
<proteinExistence type="predicted"/>
<dbReference type="Pfam" id="PF03462">
    <property type="entry name" value="PCRF"/>
    <property type="match status" value="1"/>
</dbReference>
<sequence length="46" mass="5066">MKLTLEIRAAEGGEDAKLLVHDQAAIYQRYAARNGIKASVETRGHL</sequence>
<name>A0A2R5F7X3_9PROT</name>
<dbReference type="InterPro" id="IPR045853">
    <property type="entry name" value="Pep_chain_release_fac_I_sf"/>
</dbReference>
<dbReference type="Proteomes" id="UP000245081">
    <property type="component" value="Unassembled WGS sequence"/>
</dbReference>
<dbReference type="GO" id="GO:0006415">
    <property type="term" value="P:translational termination"/>
    <property type="evidence" value="ECO:0007669"/>
    <property type="project" value="InterPro"/>
</dbReference>
<dbReference type="InterPro" id="IPR005139">
    <property type="entry name" value="PCRF"/>
</dbReference>
<dbReference type="EMBL" id="BDOQ01000007">
    <property type="protein sequence ID" value="GBG14316.1"/>
    <property type="molecule type" value="Genomic_DNA"/>
</dbReference>
<evidence type="ECO:0000313" key="3">
    <source>
        <dbReference type="Proteomes" id="UP000245081"/>
    </source>
</evidence>
<evidence type="ECO:0000259" key="1">
    <source>
        <dbReference type="Pfam" id="PF03462"/>
    </source>
</evidence>
<feature type="domain" description="Peptide chain release factor" evidence="1">
    <location>
        <begin position="3"/>
        <end position="40"/>
    </location>
</feature>
<accession>A0A2R5F7X3</accession>
<gene>
    <name evidence="2" type="ORF">NMK_1914</name>
</gene>